<dbReference type="RefSeq" id="WP_101584257.1">
    <property type="nucleotide sequence ID" value="NZ_BJME01000003.1"/>
</dbReference>
<comment type="caution">
    <text evidence="1">The sequence shown here is derived from an EMBL/GenBank/DDBJ whole genome shotgun (WGS) entry which is preliminary data.</text>
</comment>
<protein>
    <submittedName>
        <fullName evidence="1">Uncharacterized protein</fullName>
    </submittedName>
</protein>
<evidence type="ECO:0000313" key="2">
    <source>
        <dbReference type="Proteomes" id="UP000234525"/>
    </source>
</evidence>
<dbReference type="EMBL" id="FXZB01000022">
    <property type="protein sequence ID" value="SMX93084.1"/>
    <property type="molecule type" value="Genomic_DNA"/>
</dbReference>
<dbReference type="AlphaFoldDB" id="A0A2H1K0K5"/>
<keyword evidence="2" id="KW-1185">Reference proteome</keyword>
<dbReference type="Proteomes" id="UP000234525">
    <property type="component" value="Unassembled WGS sequence"/>
</dbReference>
<organism evidence="1 2">
    <name type="scientific">Brevibacterium aurantiacum</name>
    <dbReference type="NCBI Taxonomy" id="273384"/>
    <lineage>
        <taxon>Bacteria</taxon>
        <taxon>Bacillati</taxon>
        <taxon>Actinomycetota</taxon>
        <taxon>Actinomycetes</taxon>
        <taxon>Micrococcales</taxon>
        <taxon>Brevibacteriaceae</taxon>
        <taxon>Brevibacterium</taxon>
    </lineage>
</organism>
<name>A0A2H1K0K5_BREAU</name>
<reference evidence="1" key="1">
    <citation type="submission" date="2017-03" db="EMBL/GenBank/DDBJ databases">
        <authorList>
            <person name="Monnet C."/>
        </authorList>
    </citation>
    <scope>NUCLEOTIDE SEQUENCE [LARGE SCALE GENOMIC DNA]</scope>
    <source>
        <strain evidence="1">ATCC 9175</strain>
    </source>
</reference>
<proteinExistence type="predicted"/>
<gene>
    <name evidence="1" type="ORF">BAUR9175_02983</name>
</gene>
<accession>A0A2H1K0K5</accession>
<evidence type="ECO:0000313" key="1">
    <source>
        <dbReference type="EMBL" id="SMX93084.1"/>
    </source>
</evidence>
<sequence length="222" mass="24484">MPWTTIREHAVLSLPDLDLVGDIKYDRRQHALMLVDPTTGEEEVLTLSLLASGFVADPGQVFVKEWSEHTGLAAALVAVQICHRIETVNIGPNGVTAYRLQVVDEVTGNDASEAPRPRHDTAFDEQVVAAAMRLALVDSSVVGERTDEESVVNEPVPHGNDDDFPDLPPKLGKWTLETCSQCQPVQFCKSELLFNPDVGLNRVYYCLDHGLVSIDKVLDQLR</sequence>